<evidence type="ECO:0000313" key="1">
    <source>
        <dbReference type="EMBL" id="GAA5484393.1"/>
    </source>
</evidence>
<protein>
    <submittedName>
        <fullName evidence="1">Uncharacterized protein</fullName>
    </submittedName>
</protein>
<dbReference type="Proteomes" id="UP001476282">
    <property type="component" value="Unassembled WGS sequence"/>
</dbReference>
<dbReference type="RefSeq" id="WP_353568489.1">
    <property type="nucleotide sequence ID" value="NZ_BAABRI010000024.1"/>
</dbReference>
<gene>
    <name evidence="1" type="ORF">Hsar01_03637</name>
</gene>
<keyword evidence="2" id="KW-1185">Reference proteome</keyword>
<name>A0ABP9US72_9BACT</name>
<evidence type="ECO:0000313" key="2">
    <source>
        <dbReference type="Proteomes" id="UP001476282"/>
    </source>
</evidence>
<proteinExistence type="predicted"/>
<dbReference type="EMBL" id="BAABRI010000024">
    <property type="protein sequence ID" value="GAA5484393.1"/>
    <property type="molecule type" value="Genomic_DNA"/>
</dbReference>
<reference evidence="1 2" key="1">
    <citation type="submission" date="2024-02" db="EMBL/GenBank/DDBJ databases">
        <title>Haloferula sargassicola NBRC 104335.</title>
        <authorList>
            <person name="Ichikawa N."/>
            <person name="Katano-Makiyama Y."/>
            <person name="Hidaka K."/>
        </authorList>
    </citation>
    <scope>NUCLEOTIDE SEQUENCE [LARGE SCALE GENOMIC DNA]</scope>
    <source>
        <strain evidence="1 2">NBRC 104335</strain>
    </source>
</reference>
<accession>A0ABP9US72</accession>
<sequence length="165" mass="18809">MGLFDWFEPDPPVRCLKCKTGTVHGWQEKHSEHGLFLWRQGIAAPVDQPIDEECKIEEEKRAARRLPQGDDLAIYYGDCDQCGTTFPYRLRLNFSGDTWTGFQESDDVRFADEIESGWLQCPKCLDAQHLGAGHWMVVCPHCRILLMKRDSATKQIAEQAGAQNP</sequence>
<organism evidence="1 2">
    <name type="scientific">Haloferula sargassicola</name>
    <dbReference type="NCBI Taxonomy" id="490096"/>
    <lineage>
        <taxon>Bacteria</taxon>
        <taxon>Pseudomonadati</taxon>
        <taxon>Verrucomicrobiota</taxon>
        <taxon>Verrucomicrobiia</taxon>
        <taxon>Verrucomicrobiales</taxon>
        <taxon>Verrucomicrobiaceae</taxon>
        <taxon>Haloferula</taxon>
    </lineage>
</organism>
<comment type="caution">
    <text evidence="1">The sequence shown here is derived from an EMBL/GenBank/DDBJ whole genome shotgun (WGS) entry which is preliminary data.</text>
</comment>